<keyword evidence="3" id="KW-0808">Transferase</keyword>
<keyword evidence="4" id="KW-1185">Reference proteome</keyword>
<reference evidence="3 4" key="1">
    <citation type="submission" date="2015-07" db="EMBL/GenBank/DDBJ databases">
        <title>Genome analysis of myxobacterium Chondromyces crocatus Cm c5 reveals a high potential for natural compound synthesis and the genetic basis for the loss of fruiting body formation.</title>
        <authorList>
            <person name="Zaburannyi N."/>
            <person name="Bunk B."/>
            <person name="Maier J."/>
            <person name="Overmann J."/>
            <person name="Mueller R."/>
        </authorList>
    </citation>
    <scope>NUCLEOTIDE SEQUENCE [LARGE SCALE GENOMIC DNA]</scope>
    <source>
        <strain evidence="3 4">Cm c5</strain>
    </source>
</reference>
<dbReference type="InterPro" id="IPR050194">
    <property type="entry name" value="Glycosyltransferase_grp1"/>
</dbReference>
<dbReference type="PATRIC" id="fig|52.7.peg.2075"/>
<dbReference type="Gene3D" id="3.40.50.2000">
    <property type="entry name" value="Glycogen Phosphorylase B"/>
    <property type="match status" value="2"/>
</dbReference>
<dbReference type="KEGG" id="ccro:CMC5_019280"/>
<evidence type="ECO:0000259" key="2">
    <source>
        <dbReference type="Pfam" id="PF13439"/>
    </source>
</evidence>
<dbReference type="Pfam" id="PF00534">
    <property type="entry name" value="Glycos_transf_1"/>
    <property type="match status" value="1"/>
</dbReference>
<organism evidence="3 4">
    <name type="scientific">Chondromyces crocatus</name>
    <dbReference type="NCBI Taxonomy" id="52"/>
    <lineage>
        <taxon>Bacteria</taxon>
        <taxon>Pseudomonadati</taxon>
        <taxon>Myxococcota</taxon>
        <taxon>Polyangia</taxon>
        <taxon>Polyangiales</taxon>
        <taxon>Polyangiaceae</taxon>
        <taxon>Chondromyces</taxon>
    </lineage>
</organism>
<evidence type="ECO:0000313" key="3">
    <source>
        <dbReference type="EMBL" id="AKT37786.1"/>
    </source>
</evidence>
<dbReference type="RefSeq" id="WP_063796248.1">
    <property type="nucleotide sequence ID" value="NZ_CP012159.1"/>
</dbReference>
<dbReference type="InterPro" id="IPR028098">
    <property type="entry name" value="Glyco_trans_4-like_N"/>
</dbReference>
<sequence length="402" mass="45207">MRVLHVLHTSLPYIAGYTIRSDYILRSQRDQGMQPAVVTSAQQIGQDAPLDVVSGIPHFRTQPLQGKNPPLVREARLMTALERRIETAIEEWQPDIIHAHSPMLVGLPALYAARRYHLPFVYEVRDLWENASVDRGKFKEDSLPYRATAGAEDVVFKRADATITICEALRNVLAPRVRDPQALHVVANGADSDKFVPRPDSEATRERYGLQGKRIIGYIGTFQPYEGLELLIEAIGEISRDIPDAHLVITGAGGQEEQLKAFTRDRGLGNLVTFTGRVPHDQVYDLYSIASLMAYPRIRTRTTEITTPLKPLEAMSMERPVIVSDVPAMGELVREGETGFTFRAGDVHDLARRCVAVLKDPDHLATIGRNARAWILRERHWQTLLTQYAGIYEQAIVAYRSR</sequence>
<dbReference type="Pfam" id="PF13439">
    <property type="entry name" value="Glyco_transf_4"/>
    <property type="match status" value="1"/>
</dbReference>
<protein>
    <submittedName>
        <fullName evidence="3">Glycosyl transferase family 1</fullName>
    </submittedName>
</protein>
<dbReference type="EMBL" id="CP012159">
    <property type="protein sequence ID" value="AKT37786.1"/>
    <property type="molecule type" value="Genomic_DNA"/>
</dbReference>
<dbReference type="InterPro" id="IPR001296">
    <property type="entry name" value="Glyco_trans_1"/>
</dbReference>
<dbReference type="GO" id="GO:0016757">
    <property type="term" value="F:glycosyltransferase activity"/>
    <property type="evidence" value="ECO:0007669"/>
    <property type="project" value="InterPro"/>
</dbReference>
<dbReference type="AlphaFoldDB" id="A0A0K1EA78"/>
<dbReference type="Proteomes" id="UP000067626">
    <property type="component" value="Chromosome"/>
</dbReference>
<proteinExistence type="predicted"/>
<evidence type="ECO:0000313" key="4">
    <source>
        <dbReference type="Proteomes" id="UP000067626"/>
    </source>
</evidence>
<evidence type="ECO:0000259" key="1">
    <source>
        <dbReference type="Pfam" id="PF00534"/>
    </source>
</evidence>
<dbReference type="PANTHER" id="PTHR45947">
    <property type="entry name" value="SULFOQUINOVOSYL TRANSFERASE SQD2"/>
    <property type="match status" value="1"/>
</dbReference>
<feature type="domain" description="Glycosyltransferase subfamily 4-like N-terminal" evidence="2">
    <location>
        <begin position="24"/>
        <end position="193"/>
    </location>
</feature>
<name>A0A0K1EA78_CHOCO</name>
<feature type="domain" description="Glycosyl transferase family 1" evidence="1">
    <location>
        <begin position="202"/>
        <end position="374"/>
    </location>
</feature>
<accession>A0A0K1EA78</accession>
<dbReference type="CDD" id="cd03794">
    <property type="entry name" value="GT4_WbuB-like"/>
    <property type="match status" value="1"/>
</dbReference>
<dbReference type="STRING" id="52.CMC5_019280"/>
<dbReference type="PANTHER" id="PTHR45947:SF3">
    <property type="entry name" value="SULFOQUINOVOSYL TRANSFERASE SQD2"/>
    <property type="match status" value="1"/>
</dbReference>
<dbReference type="SUPFAM" id="SSF53756">
    <property type="entry name" value="UDP-Glycosyltransferase/glycogen phosphorylase"/>
    <property type="match status" value="1"/>
</dbReference>
<gene>
    <name evidence="3" type="ORF">CMC5_019280</name>
</gene>